<dbReference type="PANTHER" id="PTHR22917">
    <property type="entry name" value="HEMOPEXIN DOMAIN-CONTAINING PROTEIN"/>
    <property type="match status" value="1"/>
</dbReference>
<dbReference type="EMBL" id="SRMA01027258">
    <property type="protein sequence ID" value="TRY56838.1"/>
    <property type="molecule type" value="Genomic_DNA"/>
</dbReference>
<evidence type="ECO:0000256" key="4">
    <source>
        <dbReference type="SAM" id="SignalP"/>
    </source>
</evidence>
<evidence type="ECO:0000256" key="3">
    <source>
        <dbReference type="SAM" id="MobiDB-lite"/>
    </source>
</evidence>
<keyword evidence="6" id="KW-1185">Reference proteome</keyword>
<evidence type="ECO:0000313" key="6">
    <source>
        <dbReference type="Proteomes" id="UP000316079"/>
    </source>
</evidence>
<feature type="region of interest" description="Disordered" evidence="3">
    <location>
        <begin position="331"/>
        <end position="361"/>
    </location>
</feature>
<dbReference type="InterPro" id="IPR051298">
    <property type="entry name" value="Heme_transport/Cell_adhesion"/>
</dbReference>
<dbReference type="PROSITE" id="PS51642">
    <property type="entry name" value="HEMOPEXIN_2"/>
    <property type="match status" value="1"/>
</dbReference>
<dbReference type="InterPro" id="IPR018487">
    <property type="entry name" value="Hemopexin-like_repeat"/>
</dbReference>
<gene>
    <name evidence="5" type="ORF">DNTS_004107</name>
</gene>
<dbReference type="AlphaFoldDB" id="A0A553MUJ4"/>
<organism evidence="5 6">
    <name type="scientific">Danionella cerebrum</name>
    <dbReference type="NCBI Taxonomy" id="2873325"/>
    <lineage>
        <taxon>Eukaryota</taxon>
        <taxon>Metazoa</taxon>
        <taxon>Chordata</taxon>
        <taxon>Craniata</taxon>
        <taxon>Vertebrata</taxon>
        <taxon>Euteleostomi</taxon>
        <taxon>Actinopterygii</taxon>
        <taxon>Neopterygii</taxon>
        <taxon>Teleostei</taxon>
        <taxon>Ostariophysi</taxon>
        <taxon>Cypriniformes</taxon>
        <taxon>Danionidae</taxon>
        <taxon>Danioninae</taxon>
        <taxon>Danionella</taxon>
    </lineage>
</organism>
<protein>
    <recommendedName>
        <fullName evidence="7">Proteoglycan 4</fullName>
    </recommendedName>
</protein>
<dbReference type="Pfam" id="PF00045">
    <property type="entry name" value="Hemopexin"/>
    <property type="match status" value="1"/>
</dbReference>
<dbReference type="OrthoDB" id="413699at2759"/>
<feature type="signal peptide" evidence="4">
    <location>
        <begin position="1"/>
        <end position="23"/>
    </location>
</feature>
<feature type="region of interest" description="Disordered" evidence="3">
    <location>
        <begin position="118"/>
        <end position="202"/>
    </location>
</feature>
<dbReference type="STRING" id="623744.A0A553MUJ4"/>
<feature type="chain" id="PRO_5022162678" description="Proteoglycan 4" evidence="4">
    <location>
        <begin position="24"/>
        <end position="437"/>
    </location>
</feature>
<feature type="repeat" description="Hemopexin" evidence="2">
    <location>
        <begin position="252"/>
        <end position="299"/>
    </location>
</feature>
<evidence type="ECO:0000313" key="5">
    <source>
        <dbReference type="EMBL" id="TRY56838.1"/>
    </source>
</evidence>
<comment type="caution">
    <text evidence="5">The sequence shown here is derived from an EMBL/GenBank/DDBJ whole genome shotgun (WGS) entry which is preliminary data.</text>
</comment>
<feature type="compositionally biased region" description="Low complexity" evidence="3">
    <location>
        <begin position="349"/>
        <end position="359"/>
    </location>
</feature>
<accession>A0A553MUJ4</accession>
<dbReference type="SMART" id="SM00120">
    <property type="entry name" value="HX"/>
    <property type="match status" value="2"/>
</dbReference>
<name>A0A553MUJ4_9TELE</name>
<dbReference type="Gene3D" id="2.110.10.10">
    <property type="entry name" value="Hemopexin-like domain"/>
    <property type="match status" value="1"/>
</dbReference>
<feature type="compositionally biased region" description="Basic and acidic residues" evidence="3">
    <location>
        <begin position="135"/>
        <end position="146"/>
    </location>
</feature>
<dbReference type="GO" id="GO:0005615">
    <property type="term" value="C:extracellular space"/>
    <property type="evidence" value="ECO:0007669"/>
    <property type="project" value="TreeGrafter"/>
</dbReference>
<dbReference type="Proteomes" id="UP000316079">
    <property type="component" value="Unassembled WGS sequence"/>
</dbReference>
<evidence type="ECO:0008006" key="7">
    <source>
        <dbReference type="Google" id="ProtNLM"/>
    </source>
</evidence>
<evidence type="ECO:0000256" key="2">
    <source>
        <dbReference type="PROSITE-ProRule" id="PRU01011"/>
    </source>
</evidence>
<proteinExistence type="predicted"/>
<dbReference type="PANTHER" id="PTHR22917:SF8">
    <property type="entry name" value="PROTEOGLYCAN 4 ISOFORM X1"/>
    <property type="match status" value="1"/>
</dbReference>
<evidence type="ECO:0000256" key="1">
    <source>
        <dbReference type="ARBA" id="ARBA00022729"/>
    </source>
</evidence>
<keyword evidence="1 4" id="KW-0732">Signal</keyword>
<dbReference type="InterPro" id="IPR036375">
    <property type="entry name" value="Hemopexin-like_dom_sf"/>
</dbReference>
<feature type="region of interest" description="Disordered" evidence="3">
    <location>
        <begin position="47"/>
        <end position="104"/>
    </location>
</feature>
<feature type="compositionally biased region" description="Polar residues" evidence="3">
    <location>
        <begin position="186"/>
        <end position="195"/>
    </location>
</feature>
<sequence length="437" mass="45487">MTGPLVVASLLSVLCVFPPFSAAQDYTDECMAACLAAQQNPDLLRQGTGLDGFVAPSDAPTLPVENPSAQDSHDPPMGSSDLPGSASSPPGSQDPAPGDFSKNPLIIPLQVSFHISAKADEESDASERAGAALRGSERAGGHDPGSERAFLPGSKETSTPAPDSEKASAPTPGSERASGPALGSDGASTTAQGPTSPKEPDSNLCSGLAIDGMAALVNGSVIVFRGHFFWLLNPKTKKAGPARRISDELGVPSPIDTAFTRCNCQGKTYIIKGDQYWSLENGAMEAGQPRSVSQDFGGLSGEIKAALSVPATRKRPETIYFFKKGGTVQKLSFPPGTGTNCSGKRSKNPGKSSKNGKQGEIQLSGEINMKLKMKGFPTSVTSALSMPNPKKAEGFDYLVFSWPKVLNVKISGDLPALTAPASHSSQQSNINKWLPCA</sequence>
<reference evidence="5 6" key="1">
    <citation type="journal article" date="2019" name="Sci. Data">
        <title>Hybrid genome assembly and annotation of Danionella translucida.</title>
        <authorList>
            <person name="Kadobianskyi M."/>
            <person name="Schulze L."/>
            <person name="Schuelke M."/>
            <person name="Judkewitz B."/>
        </authorList>
    </citation>
    <scope>NUCLEOTIDE SEQUENCE [LARGE SCALE GENOMIC DNA]</scope>
    <source>
        <strain evidence="5 6">Bolton</strain>
    </source>
</reference>
<dbReference type="SUPFAM" id="SSF50923">
    <property type="entry name" value="Hemopexin-like domain"/>
    <property type="match status" value="1"/>
</dbReference>